<evidence type="ECO:0000259" key="9">
    <source>
        <dbReference type="Pfam" id="PF09811"/>
    </source>
</evidence>
<dbReference type="RefSeq" id="XP_002491472.1">
    <property type="nucleotide sequence ID" value="XM_002491427.1"/>
</dbReference>
<comment type="subcellular location">
    <subcellularLocation>
        <location evidence="2">Cytoplasm</location>
    </subcellularLocation>
    <subcellularLocation>
        <location evidence="1">Nucleus</location>
    </subcellularLocation>
</comment>
<dbReference type="KEGG" id="ppa:PAS_chr2-1_0558"/>
<organism evidence="10 11">
    <name type="scientific">Komagataella phaffii (strain GS115 / ATCC 20864)</name>
    <name type="common">Yeast</name>
    <name type="synonym">Pichia pastoris</name>
    <dbReference type="NCBI Taxonomy" id="644223"/>
    <lineage>
        <taxon>Eukaryota</taxon>
        <taxon>Fungi</taxon>
        <taxon>Dikarya</taxon>
        <taxon>Ascomycota</taxon>
        <taxon>Saccharomycotina</taxon>
        <taxon>Pichiomycetes</taxon>
        <taxon>Pichiales</taxon>
        <taxon>Pichiaceae</taxon>
        <taxon>Komagataella</taxon>
    </lineage>
</organism>
<feature type="compositionally biased region" description="Acidic residues" evidence="8">
    <location>
        <begin position="19"/>
        <end position="31"/>
    </location>
</feature>
<dbReference type="PANTHER" id="PTHR18829:SF0">
    <property type="entry name" value="PROTEIN YAE1 HOMOLOG"/>
    <property type="match status" value="1"/>
</dbReference>
<name>C4R118_KOMPG</name>
<dbReference type="eggNOG" id="KOG4774">
    <property type="taxonomic scope" value="Eukaryota"/>
</dbReference>
<dbReference type="GeneID" id="8197997"/>
<feature type="compositionally biased region" description="Basic and acidic residues" evidence="8">
    <location>
        <begin position="1"/>
        <end position="18"/>
    </location>
</feature>
<evidence type="ECO:0000256" key="4">
    <source>
        <dbReference type="ARBA" id="ARBA00017286"/>
    </source>
</evidence>
<dbReference type="STRING" id="644223.C4R118"/>
<evidence type="ECO:0000256" key="1">
    <source>
        <dbReference type="ARBA" id="ARBA00004123"/>
    </source>
</evidence>
<dbReference type="Proteomes" id="UP000000314">
    <property type="component" value="Chromosome 2"/>
</dbReference>
<feature type="region of interest" description="Disordered" evidence="8">
    <location>
        <begin position="1"/>
        <end position="38"/>
    </location>
</feature>
<comment type="similarity">
    <text evidence="3">Belongs to the YAE1 family.</text>
</comment>
<protein>
    <recommendedName>
        <fullName evidence="5">Protein YAE1</fullName>
    </recommendedName>
    <alternativeName>
        <fullName evidence="4">Protein yae1</fullName>
    </alternativeName>
</protein>
<dbReference type="EMBL" id="FN392320">
    <property type="protein sequence ID" value="CAY69192.1"/>
    <property type="molecule type" value="Genomic_DNA"/>
</dbReference>
<dbReference type="InParanoid" id="C4R118"/>
<evidence type="ECO:0000256" key="7">
    <source>
        <dbReference type="ARBA" id="ARBA00023242"/>
    </source>
</evidence>
<accession>C4R118</accession>
<evidence type="ECO:0000256" key="3">
    <source>
        <dbReference type="ARBA" id="ARBA00007096"/>
    </source>
</evidence>
<evidence type="ECO:0000313" key="10">
    <source>
        <dbReference type="EMBL" id="CAY69192.1"/>
    </source>
</evidence>
<dbReference type="GO" id="GO:0005737">
    <property type="term" value="C:cytoplasm"/>
    <property type="evidence" value="ECO:0007669"/>
    <property type="project" value="UniProtKB-SubCell"/>
</dbReference>
<sequence length="159" mass="17675">MTTAEEDPKREKLQREGINDDDDDIWGDEELHEATTEDNYGLETPVKEHVNTSALRRKHAKAGYLDGIGAAENHGLQDAFDEGYPIGASIGTRIGQIIGTLYSKSNTELLDKARAELQISKVLDSKYFDGNVNLVDDSLLTKWEGHSINLTDSKKNNKD</sequence>
<dbReference type="HOGENOM" id="CLU_066684_2_0_1"/>
<dbReference type="FunCoup" id="C4R118">
    <property type="interactions" value="3"/>
</dbReference>
<dbReference type="GO" id="GO:0005634">
    <property type="term" value="C:nucleus"/>
    <property type="evidence" value="ECO:0007669"/>
    <property type="project" value="UniProtKB-SubCell"/>
</dbReference>
<evidence type="ECO:0000313" key="11">
    <source>
        <dbReference type="Proteomes" id="UP000000314"/>
    </source>
</evidence>
<dbReference type="InterPro" id="IPR038881">
    <property type="entry name" value="Yae1-like"/>
</dbReference>
<proteinExistence type="inferred from homology"/>
<dbReference type="InterPro" id="IPR019191">
    <property type="entry name" value="Essential_protein_Yae1_N"/>
</dbReference>
<keyword evidence="7" id="KW-0539">Nucleus</keyword>
<dbReference type="Pfam" id="PF09811">
    <property type="entry name" value="Yae1_N"/>
    <property type="match status" value="1"/>
</dbReference>
<gene>
    <name evidence="10" type="ordered locus">PAS_chr2-1_0558</name>
</gene>
<dbReference type="OMA" id="WEGHSIN"/>
<evidence type="ECO:0000256" key="5">
    <source>
        <dbReference type="ARBA" id="ARBA00018400"/>
    </source>
</evidence>
<reference evidence="10 11" key="1">
    <citation type="journal article" date="2009" name="Nat. Biotechnol.">
        <title>Genome sequence of the recombinant protein production host Pichia pastoris.</title>
        <authorList>
            <person name="De Schutter K."/>
            <person name="Lin Y.C."/>
            <person name="Tiels P."/>
            <person name="Van Hecke A."/>
            <person name="Glinka S."/>
            <person name="Weber-Lehmann J."/>
            <person name="Rouze P."/>
            <person name="Van de Peer Y."/>
            <person name="Callewaert N."/>
        </authorList>
    </citation>
    <scope>NUCLEOTIDE SEQUENCE [LARGE SCALE GENOMIC DNA]</scope>
    <source>
        <strain evidence="11">GS115 / ATCC 20864</strain>
    </source>
</reference>
<keyword evidence="6" id="KW-0963">Cytoplasm</keyword>
<feature type="domain" description="Essential protein Yae1 N-terminal" evidence="9">
    <location>
        <begin position="63"/>
        <end position="101"/>
    </location>
</feature>
<evidence type="ECO:0000256" key="8">
    <source>
        <dbReference type="SAM" id="MobiDB-lite"/>
    </source>
</evidence>
<evidence type="ECO:0000256" key="6">
    <source>
        <dbReference type="ARBA" id="ARBA00022490"/>
    </source>
</evidence>
<evidence type="ECO:0000256" key="2">
    <source>
        <dbReference type="ARBA" id="ARBA00004496"/>
    </source>
</evidence>
<dbReference type="AlphaFoldDB" id="C4R118"/>
<dbReference type="OrthoDB" id="20086at2759"/>
<dbReference type="PANTHER" id="PTHR18829">
    <property type="entry name" value="PROTEIN YAE1 HOMOLOG"/>
    <property type="match status" value="1"/>
</dbReference>
<keyword evidence="11" id="KW-1185">Reference proteome</keyword>